<comment type="caution">
    <text evidence="2">The sequence shown here is derived from an EMBL/GenBank/DDBJ whole genome shotgun (WGS) entry which is preliminary data.</text>
</comment>
<name>A0ABP6RRJ6_9PSEU</name>
<dbReference type="Gene3D" id="3.40.50.300">
    <property type="entry name" value="P-loop containing nucleotide triphosphate hydrolases"/>
    <property type="match status" value="1"/>
</dbReference>
<dbReference type="Proteomes" id="UP001500483">
    <property type="component" value="Unassembled WGS sequence"/>
</dbReference>
<gene>
    <name evidence="2" type="ORF">GCM10020366_21710</name>
</gene>
<proteinExistence type="predicted"/>
<organism evidence="2 3">
    <name type="scientific">Saccharopolyspora gregorii</name>
    <dbReference type="NCBI Taxonomy" id="33914"/>
    <lineage>
        <taxon>Bacteria</taxon>
        <taxon>Bacillati</taxon>
        <taxon>Actinomycetota</taxon>
        <taxon>Actinomycetes</taxon>
        <taxon>Pseudonocardiales</taxon>
        <taxon>Pseudonocardiaceae</taxon>
        <taxon>Saccharopolyspora</taxon>
    </lineage>
</organism>
<evidence type="ECO:0000313" key="2">
    <source>
        <dbReference type="EMBL" id="GAA3356686.1"/>
    </source>
</evidence>
<reference evidence="3" key="1">
    <citation type="journal article" date="2019" name="Int. J. Syst. Evol. Microbiol.">
        <title>The Global Catalogue of Microorganisms (GCM) 10K type strain sequencing project: providing services to taxonomists for standard genome sequencing and annotation.</title>
        <authorList>
            <consortium name="The Broad Institute Genomics Platform"/>
            <consortium name="The Broad Institute Genome Sequencing Center for Infectious Disease"/>
            <person name="Wu L."/>
            <person name="Ma J."/>
        </authorList>
    </citation>
    <scope>NUCLEOTIDE SEQUENCE [LARGE SCALE GENOMIC DNA]</scope>
    <source>
        <strain evidence="3">JCM 9687</strain>
    </source>
</reference>
<keyword evidence="3" id="KW-1185">Reference proteome</keyword>
<feature type="domain" description="AAA+ ATPase" evidence="1">
    <location>
        <begin position="36"/>
        <end position="321"/>
    </location>
</feature>
<evidence type="ECO:0000313" key="3">
    <source>
        <dbReference type="Proteomes" id="UP001500483"/>
    </source>
</evidence>
<accession>A0ABP6RRJ6</accession>
<dbReference type="RefSeq" id="WP_344925960.1">
    <property type="nucleotide sequence ID" value="NZ_BAAAYK010000038.1"/>
</dbReference>
<dbReference type="InterPro" id="IPR027417">
    <property type="entry name" value="P-loop_NTPase"/>
</dbReference>
<dbReference type="SUPFAM" id="SSF52540">
    <property type="entry name" value="P-loop containing nucleoside triphosphate hydrolases"/>
    <property type="match status" value="1"/>
</dbReference>
<dbReference type="SMART" id="SM00382">
    <property type="entry name" value="AAA"/>
    <property type="match status" value="1"/>
</dbReference>
<dbReference type="InterPro" id="IPR003593">
    <property type="entry name" value="AAA+_ATPase"/>
</dbReference>
<sequence length="633" mass="68144">MVRHASGSLCGRERELRLVREFLVRPERGGIPVSRPVPVLVFCGTSGTGKTALLDELAARMDGNVPCARLDCARIDGAPVPRVLADLAAQLSRPCKGYGMLEFPRFIAGHLALGPRLDPTSRPAARRQVEESLATYPKISDPPGFLASLAGGTAAAVGGNLPDLVLTGINALRRARWQWGDERAWYGHQDRGLDRDPVDVLVDLNRKARADGPDVAQEVGEVLWAAFLADLRNGSRSGWTADRRTLNCAVLLDDADAAPELLRGLEAARRRRGTAAAEDPDPLTAVATAHVDPLARGGPVPIDGAGYADHLARSAQHRRHGSYPVLLGDLSADAVADMAAPLSPVLDNFRRAVAMLHGFAHGHARTTRMLLDAIAEQGADPADLHGLLVGPLPAGAGADRVESLALKAFLRGVPLTGLEDLITCSAARNFAEGQLLAEYRPMLASADPRPVVLEAAWWPCSVDADQVMVPVLRRLLLRRLAARGPGERADWESVHRWLRSRCEQDQDLAGELHFALALGEVEQVTRRLADQLDQLDAVAWLALLGSVCSAPSRSTSAQAPGERVRDLTRWVMPRDLPVAPLARLVAAKWVAADPLGGARKHELNSEIAVDLDDVAPYARDGLPVLRAEADRYR</sequence>
<dbReference type="EMBL" id="BAAAYK010000038">
    <property type="protein sequence ID" value="GAA3356686.1"/>
    <property type="molecule type" value="Genomic_DNA"/>
</dbReference>
<protein>
    <recommendedName>
        <fullName evidence="1">AAA+ ATPase domain-containing protein</fullName>
    </recommendedName>
</protein>
<evidence type="ECO:0000259" key="1">
    <source>
        <dbReference type="SMART" id="SM00382"/>
    </source>
</evidence>